<keyword evidence="2" id="KW-1277">Toxin-antitoxin system</keyword>
<keyword evidence="8" id="KW-1185">Reference proteome</keyword>
<evidence type="ECO:0000256" key="3">
    <source>
        <dbReference type="ARBA" id="ARBA00023015"/>
    </source>
</evidence>
<reference evidence="7 8" key="1">
    <citation type="submission" date="2024-05" db="EMBL/GenBank/DDBJ databases">
        <title>Three bacterial strains, DH-69, EH-24, and ECK-19 isolated from coastal sediments.</title>
        <authorList>
            <person name="Ye Y.-Q."/>
            <person name="Du Z.-J."/>
        </authorList>
    </citation>
    <scope>NUCLEOTIDE SEQUENCE [LARGE SCALE GENOMIC DNA]</scope>
    <source>
        <strain evidence="7 8">ECK-19</strain>
    </source>
</reference>
<dbReference type="Proteomes" id="UP001560685">
    <property type="component" value="Unassembled WGS sequence"/>
</dbReference>
<name>A0ABV3ZAI7_9PROT</name>
<dbReference type="Pfam" id="PF08681">
    <property type="entry name" value="TacA1"/>
    <property type="match status" value="1"/>
</dbReference>
<comment type="caution">
    <text evidence="7">The sequence shown here is derived from an EMBL/GenBank/DDBJ whole genome shotgun (WGS) entry which is preliminary data.</text>
</comment>
<dbReference type="PANTHER" id="PTHR35401">
    <property type="entry name" value="COPG FAMILY HELIX-TURN-HELIX PROTEIN-RELATED-RELATED"/>
    <property type="match status" value="1"/>
</dbReference>
<comment type="similarity">
    <text evidence="6">Belongs to the TacA antitoxin family.</text>
</comment>
<dbReference type="Gene3D" id="1.20.5.780">
    <property type="entry name" value="Single helix bin"/>
    <property type="match status" value="1"/>
</dbReference>
<evidence type="ECO:0000313" key="8">
    <source>
        <dbReference type="Proteomes" id="UP001560685"/>
    </source>
</evidence>
<gene>
    <name evidence="7" type="ORF">ABFZ84_12720</name>
</gene>
<dbReference type="InterPro" id="IPR010985">
    <property type="entry name" value="Ribbon_hlx_hlx"/>
</dbReference>
<evidence type="ECO:0000256" key="2">
    <source>
        <dbReference type="ARBA" id="ARBA00022649"/>
    </source>
</evidence>
<evidence type="ECO:0000256" key="6">
    <source>
        <dbReference type="ARBA" id="ARBA00049988"/>
    </source>
</evidence>
<accession>A0ABV3ZAI7</accession>
<organism evidence="7 8">
    <name type="scientific">Hyphococcus lacteus</name>
    <dbReference type="NCBI Taxonomy" id="3143536"/>
    <lineage>
        <taxon>Bacteria</taxon>
        <taxon>Pseudomonadati</taxon>
        <taxon>Pseudomonadota</taxon>
        <taxon>Alphaproteobacteria</taxon>
        <taxon>Parvularculales</taxon>
        <taxon>Parvularculaceae</taxon>
        <taxon>Hyphococcus</taxon>
    </lineage>
</organism>
<evidence type="ECO:0000256" key="4">
    <source>
        <dbReference type="ARBA" id="ARBA00023125"/>
    </source>
</evidence>
<dbReference type="EMBL" id="JBEHZE010000001">
    <property type="protein sequence ID" value="MEX6634411.1"/>
    <property type="molecule type" value="Genomic_DNA"/>
</dbReference>
<keyword evidence="4" id="KW-0238">DNA-binding</keyword>
<dbReference type="InterPro" id="IPR014795">
    <property type="entry name" value="TacA_1-like"/>
</dbReference>
<sequence length="99" mass="11061">MLSADKKHPTESSDAVKIQLRAPKIVRDKIDEAAALQHISRTEFMLRAASSAAEDALLDRRLFALDEDQFQSFETALTAPLPKTANLETLLAKKPAWER</sequence>
<proteinExistence type="inferred from homology"/>
<keyword evidence="3" id="KW-0805">Transcription regulation</keyword>
<evidence type="ECO:0000313" key="7">
    <source>
        <dbReference type="EMBL" id="MEX6634411.1"/>
    </source>
</evidence>
<evidence type="ECO:0000256" key="5">
    <source>
        <dbReference type="ARBA" id="ARBA00023163"/>
    </source>
</evidence>
<protein>
    <submittedName>
        <fullName evidence="7">DUF1778 domain-containing protein</fullName>
    </submittedName>
</protein>
<keyword evidence="1" id="KW-0678">Repressor</keyword>
<dbReference type="SUPFAM" id="SSF47598">
    <property type="entry name" value="Ribbon-helix-helix"/>
    <property type="match status" value="1"/>
</dbReference>
<keyword evidence="5" id="KW-0804">Transcription</keyword>
<evidence type="ECO:0000256" key="1">
    <source>
        <dbReference type="ARBA" id="ARBA00022491"/>
    </source>
</evidence>
<dbReference type="RefSeq" id="WP_369314396.1">
    <property type="nucleotide sequence ID" value="NZ_JBEHZE010000001.1"/>
</dbReference>
<dbReference type="PANTHER" id="PTHR35401:SF1">
    <property type="entry name" value="CYTOPLASMIC PROTEIN"/>
    <property type="match status" value="1"/>
</dbReference>